<dbReference type="GO" id="GO:0003677">
    <property type="term" value="F:DNA binding"/>
    <property type="evidence" value="ECO:0007669"/>
    <property type="project" value="InterPro"/>
</dbReference>
<organism evidence="4 5">
    <name type="scientific">Pseudonocardia asaccharolytica DSM 44247 = NBRC 16224</name>
    <dbReference type="NCBI Taxonomy" id="1123024"/>
    <lineage>
        <taxon>Bacteria</taxon>
        <taxon>Bacillati</taxon>
        <taxon>Actinomycetota</taxon>
        <taxon>Actinomycetes</taxon>
        <taxon>Pseudonocardiales</taxon>
        <taxon>Pseudonocardiaceae</taxon>
        <taxon>Pseudonocardia</taxon>
    </lineage>
</organism>
<dbReference type="Pfam" id="PF13191">
    <property type="entry name" value="AAA_16"/>
    <property type="match status" value="1"/>
</dbReference>
<dbReference type="SUPFAM" id="SSF46894">
    <property type="entry name" value="C-terminal effector domain of the bipartite response regulators"/>
    <property type="match status" value="1"/>
</dbReference>
<feature type="domain" description="HTH luxR-type" evidence="3">
    <location>
        <begin position="873"/>
        <end position="936"/>
    </location>
</feature>
<dbReference type="InterPro" id="IPR027417">
    <property type="entry name" value="P-loop_NTPase"/>
</dbReference>
<dbReference type="OrthoDB" id="3178131at2"/>
<comment type="caution">
    <text evidence="4">The sequence shown here is derived from an EMBL/GenBank/DDBJ whole genome shotgun (WGS) entry which is preliminary data.</text>
</comment>
<dbReference type="SMART" id="SM00421">
    <property type="entry name" value="HTH_LUXR"/>
    <property type="match status" value="1"/>
</dbReference>
<evidence type="ECO:0000313" key="4">
    <source>
        <dbReference type="EMBL" id="GEL19091.1"/>
    </source>
</evidence>
<reference evidence="4 5" key="1">
    <citation type="submission" date="2019-07" db="EMBL/GenBank/DDBJ databases">
        <title>Whole genome shotgun sequence of Pseudonocardia asaccharolytica NBRC 16224.</title>
        <authorList>
            <person name="Hosoyama A."/>
            <person name="Uohara A."/>
            <person name="Ohji S."/>
            <person name="Ichikawa N."/>
        </authorList>
    </citation>
    <scope>NUCLEOTIDE SEQUENCE [LARGE SCALE GENOMIC DNA]</scope>
    <source>
        <strain evidence="4 5">NBRC 16224</strain>
    </source>
</reference>
<dbReference type="CDD" id="cd06170">
    <property type="entry name" value="LuxR_C_like"/>
    <property type="match status" value="1"/>
</dbReference>
<dbReference type="InterPro" id="IPR041664">
    <property type="entry name" value="AAA_16"/>
</dbReference>
<sequence>MTRSVATEHPLLERDAELRALDAVIAAAMAGRGGALLVEGAAGIGKTRLLDLAAARAAEHGMRVLTARAGPLERDFAFGVVRMLLEPALSRSDPDRRARLLEGAARWAAPVLDGPTAGVSTDTAATLHGLHWLVAALAEERPLLLAADDLHWADAASLRALAYLLRRAAALPLLLALATRPAEPGAGSDLLQELAADPLTTTLHPGPLSLAATEQLVRTVLGEPEPAFTEVCHDVAAGNPLLLGALLRSLHAAGVAPVEATTAAVRDRAPAIVATFVLPRLRHLPPPAAAAARALALLGPGATLRHVAAVARLHPDHAATAVDQLTAVELLVADPPLRFAHPLLAQAVVEHMPAGERHAAHRAAARELAADAAPPEAVAAHVMLVEPLRDDWVVERLRAAADAALGKGAPQAAVSYLERALAEPPSPRLRAEVLFELGSAQTHLGPAQGLSRLEEALALTAEPDTRARVALRLARGLETAWELPRALAVLQRAVTEADAEPGVDPGLRLLLEAEFVGLARSRPETRAAALDRLRLLAPRARPDSTAGCILLAVSAMETLQRPGRSAEAVAQAERALAGLGRIEAGPFTTGVLYLAAPVLAAAGELDAAFRVADAAVADARERVAHIELGAALASRADMGFRRGALLDAEADARLAQDMICEFGVVYPRPLVLGFLLPVLVARGQLATAEQELCALEAGRNHVHLLLGAGRLRMAQDRPAEALEHLLAAGRRLATRDWTHPGLIPWETDAALAYHRLGRLEQARELADSALAAARRYAAPVATGVALRTAGLVDGSLDALREAVDVLAGTAARLEHAHALVEFGAALRRSGHRADAREPLRAGLDIAHRCAATVLSARATEELLAAGARPRRPHRTGVEALSPSERRVARLAADGLSNREIAQALFVTAKTVEVHLSACYRKLGIASRGELGCTMAP</sequence>
<evidence type="ECO:0000256" key="1">
    <source>
        <dbReference type="ARBA" id="ARBA00022741"/>
    </source>
</evidence>
<name>A0A511D2T0_9PSEU</name>
<dbReference type="InterPro" id="IPR011990">
    <property type="entry name" value="TPR-like_helical_dom_sf"/>
</dbReference>
<accession>A0A511D2T0</accession>
<dbReference type="InterPro" id="IPR000792">
    <property type="entry name" value="Tscrpt_reg_LuxR_C"/>
</dbReference>
<proteinExistence type="predicted"/>
<dbReference type="Proteomes" id="UP000321328">
    <property type="component" value="Unassembled WGS sequence"/>
</dbReference>
<dbReference type="SUPFAM" id="SSF52540">
    <property type="entry name" value="P-loop containing nucleoside triphosphate hydrolases"/>
    <property type="match status" value="1"/>
</dbReference>
<dbReference type="GO" id="GO:0005524">
    <property type="term" value="F:ATP binding"/>
    <property type="evidence" value="ECO:0007669"/>
    <property type="project" value="UniProtKB-KW"/>
</dbReference>
<dbReference type="STRING" id="1123024.GCA_000423625_03808"/>
<keyword evidence="1" id="KW-0547">Nucleotide-binding</keyword>
<dbReference type="GO" id="GO:0006355">
    <property type="term" value="P:regulation of DNA-templated transcription"/>
    <property type="evidence" value="ECO:0007669"/>
    <property type="project" value="InterPro"/>
</dbReference>
<dbReference type="InterPro" id="IPR036388">
    <property type="entry name" value="WH-like_DNA-bd_sf"/>
</dbReference>
<dbReference type="Gene3D" id="1.10.10.10">
    <property type="entry name" value="Winged helix-like DNA-binding domain superfamily/Winged helix DNA-binding domain"/>
    <property type="match status" value="1"/>
</dbReference>
<dbReference type="GO" id="GO:0005737">
    <property type="term" value="C:cytoplasm"/>
    <property type="evidence" value="ECO:0007669"/>
    <property type="project" value="TreeGrafter"/>
</dbReference>
<dbReference type="Pfam" id="PF00196">
    <property type="entry name" value="GerE"/>
    <property type="match status" value="1"/>
</dbReference>
<dbReference type="SUPFAM" id="SSF48452">
    <property type="entry name" value="TPR-like"/>
    <property type="match status" value="3"/>
</dbReference>
<evidence type="ECO:0000259" key="3">
    <source>
        <dbReference type="PROSITE" id="PS50043"/>
    </source>
</evidence>
<dbReference type="PROSITE" id="PS50043">
    <property type="entry name" value="HTH_LUXR_2"/>
    <property type="match status" value="1"/>
</dbReference>
<dbReference type="RefSeq" id="WP_028931209.1">
    <property type="nucleotide sequence ID" value="NZ_AUII01000022.1"/>
</dbReference>
<keyword evidence="5" id="KW-1185">Reference proteome</keyword>
<evidence type="ECO:0000313" key="5">
    <source>
        <dbReference type="Proteomes" id="UP000321328"/>
    </source>
</evidence>
<dbReference type="PANTHER" id="PTHR16305:SF35">
    <property type="entry name" value="TRANSCRIPTIONAL ACTIVATOR DOMAIN"/>
    <property type="match status" value="1"/>
</dbReference>
<keyword evidence="2" id="KW-0067">ATP-binding</keyword>
<dbReference type="InterPro" id="IPR016032">
    <property type="entry name" value="Sig_transdc_resp-reg_C-effctor"/>
</dbReference>
<gene>
    <name evidence="4" type="ORF">PA7_29280</name>
</gene>
<dbReference type="PRINTS" id="PR00038">
    <property type="entry name" value="HTHLUXR"/>
</dbReference>
<protein>
    <submittedName>
        <fullName evidence="4">LuxR family transcriptional regulator</fullName>
    </submittedName>
</protein>
<evidence type="ECO:0000256" key="2">
    <source>
        <dbReference type="ARBA" id="ARBA00022840"/>
    </source>
</evidence>
<dbReference type="PANTHER" id="PTHR16305">
    <property type="entry name" value="TESTICULAR SOLUBLE ADENYLYL CYCLASE"/>
    <property type="match status" value="1"/>
</dbReference>
<dbReference type="Gene3D" id="1.25.40.10">
    <property type="entry name" value="Tetratricopeptide repeat domain"/>
    <property type="match status" value="2"/>
</dbReference>
<dbReference type="EMBL" id="BJVI01000031">
    <property type="protein sequence ID" value="GEL19091.1"/>
    <property type="molecule type" value="Genomic_DNA"/>
</dbReference>
<dbReference type="AlphaFoldDB" id="A0A511D2T0"/>
<dbReference type="GO" id="GO:0004016">
    <property type="term" value="F:adenylate cyclase activity"/>
    <property type="evidence" value="ECO:0007669"/>
    <property type="project" value="TreeGrafter"/>
</dbReference>